<organism evidence="3 5">
    <name type="scientific">Plasmodiophora brassicae</name>
    <name type="common">Clubroot disease agent</name>
    <dbReference type="NCBI Taxonomy" id="37360"/>
    <lineage>
        <taxon>Eukaryota</taxon>
        <taxon>Sar</taxon>
        <taxon>Rhizaria</taxon>
        <taxon>Endomyxa</taxon>
        <taxon>Phytomyxea</taxon>
        <taxon>Plasmodiophorida</taxon>
        <taxon>Plasmodiophoridae</taxon>
        <taxon>Plasmodiophora</taxon>
    </lineage>
</organism>
<feature type="transmembrane region" description="Helical" evidence="1">
    <location>
        <begin position="227"/>
        <end position="246"/>
    </location>
</feature>
<name>A0A0G4IGG1_PLABS</name>
<feature type="domain" description="RGS" evidence="2">
    <location>
        <begin position="261"/>
        <end position="376"/>
    </location>
</feature>
<dbReference type="Proteomes" id="UP000039324">
    <property type="component" value="Unassembled WGS sequence"/>
</dbReference>
<dbReference type="OrthoDB" id="196547at2759"/>
<evidence type="ECO:0000313" key="3">
    <source>
        <dbReference type="EMBL" id="CEO94286.1"/>
    </source>
</evidence>
<dbReference type="CDD" id="cd07440">
    <property type="entry name" value="RGS"/>
    <property type="match status" value="1"/>
</dbReference>
<geneLocation type="mitochondrion" evidence="4"/>
<dbReference type="PANTHER" id="PTHR10845:SF192">
    <property type="entry name" value="DOUBLE HIT, ISOFORM B"/>
    <property type="match status" value="1"/>
</dbReference>
<proteinExistence type="predicted"/>
<dbReference type="EMBL" id="CDSF01000001">
    <property type="protein sequence ID" value="CEO94286.1"/>
    <property type="molecule type" value="Genomic_DNA"/>
</dbReference>
<dbReference type="SMART" id="SM00315">
    <property type="entry name" value="RGS"/>
    <property type="match status" value="1"/>
</dbReference>
<dbReference type="SUPFAM" id="SSF48097">
    <property type="entry name" value="Regulator of G-protein signaling, RGS"/>
    <property type="match status" value="1"/>
</dbReference>
<gene>
    <name evidence="3" type="ORF">PBRA_000071</name>
    <name evidence="4" type="ORF">PLBR_LOCUS3857</name>
</gene>
<evidence type="ECO:0000259" key="2">
    <source>
        <dbReference type="PROSITE" id="PS50132"/>
    </source>
</evidence>
<keyword evidence="4" id="KW-0496">Mitochondrion</keyword>
<dbReference type="Pfam" id="PF00615">
    <property type="entry name" value="RGS"/>
    <property type="match status" value="1"/>
</dbReference>
<reference evidence="4 6" key="2">
    <citation type="submission" date="2018-03" db="EMBL/GenBank/DDBJ databases">
        <authorList>
            <person name="Fogelqvist J."/>
        </authorList>
    </citation>
    <scope>NUCLEOTIDE SEQUENCE [LARGE SCALE GENOMIC DNA]</scope>
</reference>
<dbReference type="PANTHER" id="PTHR10845">
    <property type="entry name" value="REGULATOR OF G PROTEIN SIGNALING"/>
    <property type="match status" value="1"/>
</dbReference>
<dbReference type="InterPro" id="IPR036305">
    <property type="entry name" value="RGS_sf"/>
</dbReference>
<dbReference type="Gene3D" id="1.10.167.10">
    <property type="entry name" value="Regulator of G-protein Signalling 4, domain 2"/>
    <property type="match status" value="1"/>
</dbReference>
<dbReference type="Proteomes" id="UP000290189">
    <property type="component" value="Unassembled WGS sequence"/>
</dbReference>
<feature type="transmembrane region" description="Helical" evidence="1">
    <location>
        <begin position="194"/>
        <end position="215"/>
    </location>
</feature>
<reference evidence="3 5" key="1">
    <citation type="submission" date="2015-02" db="EMBL/GenBank/DDBJ databases">
        <authorList>
            <person name="Chooi Y.-H."/>
        </authorList>
    </citation>
    <scope>NUCLEOTIDE SEQUENCE [LARGE SCALE GENOMIC DNA]</scope>
    <source>
        <strain evidence="3">E3</strain>
    </source>
</reference>
<dbReference type="AlphaFoldDB" id="A0A0G4IGG1"/>
<keyword evidence="1" id="KW-0472">Membrane</keyword>
<evidence type="ECO:0000313" key="4">
    <source>
        <dbReference type="EMBL" id="SPQ96642.1"/>
    </source>
</evidence>
<sequence>MVGVQTTVHGVFLYLYASRRHLPPIRQRFPRYTLAASTSLSLCLTARAVQNTLPDTYPFLIPSIVVQVFALGFLCCNIVLALQLYLAFRKTFAQLNYVADEAPILPVSAKMITPGQSWAFIVISVVLFSGTQIGCLVADPTALSVTQRELATHPATGCSLLAGSTFLLISGIAFTGLILQINLKVDSHGLKRQLNQMGLCIVGGIGLGIIIWIAGIERAWAPSLLPYVSGNAIFAISVVLPVLATLRRRQIVPSSCDSRSLLPKFLETPDGYQSFRQYLSGCFAVENLLFYHDTQQFRAEFRKDSQGSKRAAIRIFKLYLASGAPLEVNLSGEVTSKFRDNVFRDPENPLQLHDEVFEYASQQILHLMEVNYLLPFTVVASAVWQKFQASLAELEVLDEINKTDNSSFFTSHEKEGNFDV</sequence>
<dbReference type="InterPro" id="IPR044926">
    <property type="entry name" value="RGS_subdomain_2"/>
</dbReference>
<feature type="transmembrane region" description="Helical" evidence="1">
    <location>
        <begin position="159"/>
        <end position="182"/>
    </location>
</feature>
<evidence type="ECO:0000256" key="1">
    <source>
        <dbReference type="SAM" id="Phobius"/>
    </source>
</evidence>
<protein>
    <recommendedName>
        <fullName evidence="2">RGS domain-containing protein</fullName>
    </recommendedName>
</protein>
<dbReference type="PROSITE" id="PS50132">
    <property type="entry name" value="RGS"/>
    <property type="match status" value="1"/>
</dbReference>
<keyword evidence="1" id="KW-1133">Transmembrane helix</keyword>
<feature type="transmembrane region" description="Helical" evidence="1">
    <location>
        <begin position="61"/>
        <end position="86"/>
    </location>
</feature>
<dbReference type="InterPro" id="IPR016137">
    <property type="entry name" value="RGS"/>
</dbReference>
<dbReference type="STRING" id="37360.A0A0G4IGG1"/>
<keyword evidence="1" id="KW-0812">Transmembrane</keyword>
<accession>A0A0G4IGG1</accession>
<evidence type="ECO:0000313" key="6">
    <source>
        <dbReference type="Proteomes" id="UP000290189"/>
    </source>
</evidence>
<dbReference type="EMBL" id="OVEO01000006">
    <property type="protein sequence ID" value="SPQ96642.1"/>
    <property type="molecule type" value="Genomic_DNA"/>
</dbReference>
<feature type="transmembrane region" description="Helical" evidence="1">
    <location>
        <begin position="118"/>
        <end position="139"/>
    </location>
</feature>
<evidence type="ECO:0000313" key="5">
    <source>
        <dbReference type="Proteomes" id="UP000039324"/>
    </source>
</evidence>
<keyword evidence="5" id="KW-1185">Reference proteome</keyword>